<evidence type="ECO:0000256" key="2">
    <source>
        <dbReference type="SAM" id="MobiDB-lite"/>
    </source>
</evidence>
<comment type="caution">
    <text evidence="3">The sequence shown here is derived from an EMBL/GenBank/DDBJ whole genome shotgun (WGS) entry which is preliminary data.</text>
</comment>
<dbReference type="Pfam" id="PF00436">
    <property type="entry name" value="SSB"/>
    <property type="match status" value="1"/>
</dbReference>
<accession>X1GN68</accession>
<gene>
    <name evidence="3" type="ORF">S03H2_14928</name>
</gene>
<evidence type="ECO:0008006" key="4">
    <source>
        <dbReference type="Google" id="ProtNLM"/>
    </source>
</evidence>
<evidence type="ECO:0000256" key="1">
    <source>
        <dbReference type="ARBA" id="ARBA00023125"/>
    </source>
</evidence>
<dbReference type="InterPro" id="IPR012340">
    <property type="entry name" value="NA-bd_OB-fold"/>
</dbReference>
<protein>
    <recommendedName>
        <fullName evidence="4">Single-stranded DNA-binding protein</fullName>
    </recommendedName>
</protein>
<dbReference type="AlphaFoldDB" id="X1GN68"/>
<evidence type="ECO:0000313" key="3">
    <source>
        <dbReference type="EMBL" id="GAH46310.1"/>
    </source>
</evidence>
<feature type="region of interest" description="Disordered" evidence="2">
    <location>
        <begin position="50"/>
        <end position="70"/>
    </location>
</feature>
<dbReference type="EMBL" id="BARU01007578">
    <property type="protein sequence ID" value="GAH46310.1"/>
    <property type="molecule type" value="Genomic_DNA"/>
</dbReference>
<name>X1GN68_9ZZZZ</name>
<reference evidence="3" key="1">
    <citation type="journal article" date="2014" name="Front. Microbiol.">
        <title>High frequency of phylogenetically diverse reductive dehalogenase-homologous genes in deep subseafloor sedimentary metagenomes.</title>
        <authorList>
            <person name="Kawai M."/>
            <person name="Futagami T."/>
            <person name="Toyoda A."/>
            <person name="Takaki Y."/>
            <person name="Nishi S."/>
            <person name="Hori S."/>
            <person name="Arai W."/>
            <person name="Tsubouchi T."/>
            <person name="Morono Y."/>
            <person name="Uchiyama I."/>
            <person name="Ito T."/>
            <person name="Fujiyama A."/>
            <person name="Inagaki F."/>
            <person name="Takami H."/>
        </authorList>
    </citation>
    <scope>NUCLEOTIDE SEQUENCE</scope>
    <source>
        <strain evidence="3">Expedition CK06-06</strain>
    </source>
</reference>
<organism evidence="3">
    <name type="scientific">marine sediment metagenome</name>
    <dbReference type="NCBI Taxonomy" id="412755"/>
    <lineage>
        <taxon>unclassified sequences</taxon>
        <taxon>metagenomes</taxon>
        <taxon>ecological metagenomes</taxon>
    </lineage>
</organism>
<feature type="non-terminal residue" evidence="3">
    <location>
        <position position="1"/>
    </location>
</feature>
<dbReference type="SUPFAM" id="SSF50249">
    <property type="entry name" value="Nucleic acid-binding proteins"/>
    <property type="match status" value="1"/>
</dbReference>
<dbReference type="PROSITE" id="PS50935">
    <property type="entry name" value="SSB"/>
    <property type="match status" value="1"/>
</dbReference>
<dbReference type="InterPro" id="IPR000424">
    <property type="entry name" value="Primosome_PriB/ssb"/>
</dbReference>
<sequence length="70" mass="8085">ELCNEYLKKGSFVNITGKLRHRSFQGNDGRTQWITEVNADEVVFLGKKGDYEVPKEEEQKPEEKPKGDPF</sequence>
<proteinExistence type="predicted"/>
<dbReference type="Gene3D" id="2.40.50.140">
    <property type="entry name" value="Nucleic acid-binding proteins"/>
    <property type="match status" value="1"/>
</dbReference>
<dbReference type="GO" id="GO:0003697">
    <property type="term" value="F:single-stranded DNA binding"/>
    <property type="evidence" value="ECO:0007669"/>
    <property type="project" value="InterPro"/>
</dbReference>
<keyword evidence="1" id="KW-0238">DNA-binding</keyword>